<evidence type="ECO:0000256" key="4">
    <source>
        <dbReference type="ARBA" id="ARBA00022630"/>
    </source>
</evidence>
<name>A0AA85K901_TRIRE</name>
<evidence type="ECO:0000313" key="9">
    <source>
        <dbReference type="WBParaSite" id="TREG1_73580.1"/>
    </source>
</evidence>
<reference evidence="9" key="2">
    <citation type="submission" date="2023-11" db="UniProtKB">
        <authorList>
            <consortium name="WormBaseParasite"/>
        </authorList>
    </citation>
    <scope>IDENTIFICATION</scope>
</reference>
<keyword evidence="4" id="KW-0285">Flavoprotein</keyword>
<evidence type="ECO:0000256" key="1">
    <source>
        <dbReference type="ARBA" id="ARBA00001974"/>
    </source>
</evidence>
<protein>
    <recommendedName>
        <fullName evidence="7">FAD dependent oxidoreductase domain-containing protein</fullName>
    </recommendedName>
</protein>
<evidence type="ECO:0000256" key="5">
    <source>
        <dbReference type="ARBA" id="ARBA00022827"/>
    </source>
</evidence>
<dbReference type="InterPro" id="IPR023209">
    <property type="entry name" value="DAO"/>
</dbReference>
<sequence>MRIGVVGSGIVGLSTALAIKQDYPNSEIIIQAYKKGEEVTSYGAAGIFRPDPKLLPAIDSDTKERLKIECSFNRWCNTSREHYWKLAASSKSAESGVYFHPTYQLFIDYHKNEIPFVGKLCGKTVYLDEEEIHSLGFSDSIKSGYFYVTCIVEPRYHMTYLLNELENLVKTNYSVYSSKTDQFNSLNELYTWSKTEKLDIIVNCTGLGSGLLFNDSKIQPVKGQLVRVYAPWMKFGFYFGHDDTYCYSGKESVILGGFRESLPPVVKRPVTREDTIVSRESTDRILQKVDNVWHGGLGKSPIVEEWVGLRPFRPSIRLEIDWCRPEDIHQPLPVIHNYGHGSMGVALSWGTAMDAVKLVEEAHKSSLNFCC</sequence>
<accession>A0AA85K901</accession>
<comment type="similarity">
    <text evidence="3">Belongs to the DAMOX/DASOX family.</text>
</comment>
<keyword evidence="5" id="KW-0274">FAD</keyword>
<evidence type="ECO:0000256" key="6">
    <source>
        <dbReference type="ARBA" id="ARBA00023002"/>
    </source>
</evidence>
<dbReference type="SUPFAM" id="SSF51971">
    <property type="entry name" value="Nucleotide-binding domain"/>
    <property type="match status" value="1"/>
</dbReference>
<dbReference type="GO" id="GO:0003884">
    <property type="term" value="F:D-amino-acid oxidase activity"/>
    <property type="evidence" value="ECO:0007669"/>
    <property type="project" value="InterPro"/>
</dbReference>
<organism evidence="8 9">
    <name type="scientific">Trichobilharzia regenti</name>
    <name type="common">Nasal bird schistosome</name>
    <dbReference type="NCBI Taxonomy" id="157069"/>
    <lineage>
        <taxon>Eukaryota</taxon>
        <taxon>Metazoa</taxon>
        <taxon>Spiralia</taxon>
        <taxon>Lophotrochozoa</taxon>
        <taxon>Platyhelminthes</taxon>
        <taxon>Trematoda</taxon>
        <taxon>Digenea</taxon>
        <taxon>Strigeidida</taxon>
        <taxon>Schistosomatoidea</taxon>
        <taxon>Schistosomatidae</taxon>
        <taxon>Trichobilharzia</taxon>
    </lineage>
</organism>
<dbReference type="Proteomes" id="UP000050795">
    <property type="component" value="Unassembled WGS sequence"/>
</dbReference>
<dbReference type="WBParaSite" id="TREG1_73580.1">
    <property type="protein sequence ID" value="TREG1_73580.1"/>
    <property type="gene ID" value="TREG1_73580"/>
</dbReference>
<comment type="cofactor">
    <cofactor evidence="1">
        <name>FAD</name>
        <dbReference type="ChEBI" id="CHEBI:57692"/>
    </cofactor>
</comment>
<dbReference type="InterPro" id="IPR006076">
    <property type="entry name" value="FAD-dep_OxRdtase"/>
</dbReference>
<dbReference type="GO" id="GO:0005782">
    <property type="term" value="C:peroxisomal matrix"/>
    <property type="evidence" value="ECO:0007669"/>
    <property type="project" value="UniProtKB-SubCell"/>
</dbReference>
<feature type="domain" description="FAD dependent oxidoreductase" evidence="7">
    <location>
        <begin position="3"/>
        <end position="355"/>
    </location>
</feature>
<keyword evidence="8" id="KW-1185">Reference proteome</keyword>
<dbReference type="AlphaFoldDB" id="A0AA85K901"/>
<dbReference type="Gene3D" id="3.30.9.10">
    <property type="entry name" value="D-Amino Acid Oxidase, subunit A, domain 2"/>
    <property type="match status" value="1"/>
</dbReference>
<evidence type="ECO:0000313" key="8">
    <source>
        <dbReference type="Proteomes" id="UP000050795"/>
    </source>
</evidence>
<dbReference type="Pfam" id="PF01266">
    <property type="entry name" value="DAO"/>
    <property type="match status" value="1"/>
</dbReference>
<dbReference type="GO" id="GO:0019478">
    <property type="term" value="P:D-amino acid catabolic process"/>
    <property type="evidence" value="ECO:0007669"/>
    <property type="project" value="TreeGrafter"/>
</dbReference>
<dbReference type="PANTHER" id="PTHR11530:SF11">
    <property type="entry name" value="D-ASPARTATE OXIDASE"/>
    <property type="match status" value="1"/>
</dbReference>
<dbReference type="InterPro" id="IPR006181">
    <property type="entry name" value="D-amino_acid_oxidase_CS"/>
</dbReference>
<proteinExistence type="inferred from homology"/>
<reference evidence="8" key="1">
    <citation type="submission" date="2022-06" db="EMBL/GenBank/DDBJ databases">
        <authorList>
            <person name="Berger JAMES D."/>
            <person name="Berger JAMES D."/>
        </authorList>
    </citation>
    <scope>NUCLEOTIDE SEQUENCE [LARGE SCALE GENOMIC DNA]</scope>
</reference>
<dbReference type="PROSITE" id="PS00677">
    <property type="entry name" value="DAO"/>
    <property type="match status" value="1"/>
</dbReference>
<evidence type="ECO:0000256" key="3">
    <source>
        <dbReference type="ARBA" id="ARBA00006730"/>
    </source>
</evidence>
<dbReference type="GO" id="GO:0071949">
    <property type="term" value="F:FAD binding"/>
    <property type="evidence" value="ECO:0007669"/>
    <property type="project" value="InterPro"/>
</dbReference>
<dbReference type="Gene3D" id="3.40.50.720">
    <property type="entry name" value="NAD(P)-binding Rossmann-like Domain"/>
    <property type="match status" value="1"/>
</dbReference>
<keyword evidence="6" id="KW-0560">Oxidoreductase</keyword>
<dbReference type="SUPFAM" id="SSF54373">
    <property type="entry name" value="FAD-linked reductases, C-terminal domain"/>
    <property type="match status" value="1"/>
</dbReference>
<dbReference type="PANTHER" id="PTHR11530">
    <property type="entry name" value="D-AMINO ACID OXIDASE"/>
    <property type="match status" value="1"/>
</dbReference>
<evidence type="ECO:0000256" key="2">
    <source>
        <dbReference type="ARBA" id="ARBA00004253"/>
    </source>
</evidence>
<evidence type="ECO:0000259" key="7">
    <source>
        <dbReference type="Pfam" id="PF01266"/>
    </source>
</evidence>
<comment type="subcellular location">
    <subcellularLocation>
        <location evidence="2">Peroxisome matrix</location>
    </subcellularLocation>
</comment>